<keyword evidence="2" id="KW-1185">Reference proteome</keyword>
<dbReference type="EMBL" id="CP009517">
    <property type="protein sequence ID" value="AKB81252.1"/>
    <property type="molecule type" value="Genomic_DNA"/>
</dbReference>
<proteinExistence type="predicted"/>
<evidence type="ECO:0000313" key="2">
    <source>
        <dbReference type="Proteomes" id="UP000033066"/>
    </source>
</evidence>
<dbReference type="Pfam" id="PF11387">
    <property type="entry name" value="DUF2795"/>
    <property type="match status" value="1"/>
</dbReference>
<gene>
    <name evidence="1" type="ORF">MSBR3_0674</name>
</gene>
<dbReference type="HOGENOM" id="CLU_159338_1_0_2"/>
<dbReference type="Proteomes" id="UP000033066">
    <property type="component" value="Chromosome"/>
</dbReference>
<evidence type="ECO:0008006" key="3">
    <source>
        <dbReference type="Google" id="ProtNLM"/>
    </source>
</evidence>
<name>A0A0E3SK69_METBA</name>
<dbReference type="RefSeq" id="WP_048106537.1">
    <property type="nucleotide sequence ID" value="NZ_CP009517.1"/>
</dbReference>
<organism evidence="1 2">
    <name type="scientific">Methanosarcina barkeri 3</name>
    <dbReference type="NCBI Taxonomy" id="1434107"/>
    <lineage>
        <taxon>Archaea</taxon>
        <taxon>Methanobacteriati</taxon>
        <taxon>Methanobacteriota</taxon>
        <taxon>Stenosarchaea group</taxon>
        <taxon>Methanomicrobia</taxon>
        <taxon>Methanosarcinales</taxon>
        <taxon>Methanosarcinaceae</taxon>
        <taxon>Methanosarcina</taxon>
    </lineage>
</organism>
<protein>
    <recommendedName>
        <fullName evidence="3">DUF2795 domain-containing protein</fullName>
    </recommendedName>
</protein>
<dbReference type="GeneID" id="24788159"/>
<accession>A0A0E3SK69</accession>
<dbReference type="InterPro" id="IPR021527">
    <property type="entry name" value="DUF2795"/>
</dbReference>
<sequence length="72" mass="8318">METGSQGKNIEEKLPMETEKVLAKVNFPAKKSDIIEEARKQGVQDSILENLGMLPDREYKSIDDVRQERTRR</sequence>
<reference evidence="1" key="1">
    <citation type="submission" date="2014-07" db="EMBL/GenBank/DDBJ databases">
        <title>Methanogenic archaea and the global carbon cycle.</title>
        <authorList>
            <person name="Henriksen J.R."/>
            <person name="Luke J."/>
            <person name="Reinhart S."/>
            <person name="Benedict M.N."/>
            <person name="Youngblut N.D."/>
            <person name="Metcalf M.E."/>
            <person name="Whitaker R.J."/>
            <person name="Metcalf W.W."/>
        </authorList>
    </citation>
    <scope>NUCLEOTIDE SEQUENCE [LARGE SCALE GENOMIC DNA]</scope>
    <source>
        <strain evidence="1">3</strain>
    </source>
</reference>
<evidence type="ECO:0000313" key="1">
    <source>
        <dbReference type="EMBL" id="AKB81252.1"/>
    </source>
</evidence>
<dbReference type="PATRIC" id="fig|1434107.4.peg.899"/>
<dbReference type="AlphaFoldDB" id="A0A0E3SK69"/>
<dbReference type="OrthoDB" id="135437at2157"/>
<dbReference type="KEGG" id="mbak:MSBR3_0674"/>